<comment type="pathway">
    <text evidence="2">Cofactor biosynthesis; tetrahydrofolate biosynthesis; 7,8-dihydrofolate from 2-amino-4-hydroxy-6-hydroxymethyl-7,8-dihydropteridine diphosphate and 4-aminobenzoate: step 1/2.</text>
</comment>
<dbReference type="InterPro" id="IPR011005">
    <property type="entry name" value="Dihydropteroate_synth-like_sf"/>
</dbReference>
<dbReference type="InterPro" id="IPR045031">
    <property type="entry name" value="DHP_synth-like"/>
</dbReference>
<name>A0ABP7HXR6_9ACTN</name>
<sequence>MPTLRLRDREFRPGEFAVMAVVNRTPDSFYDQGRTFGFDAALAAVGEAVRSGADIVDIGGVKAGPGDIVDADEEIRRVVDLVRAMRETHPDLVISVDTWRAEVGEAVAQAGADLLNDTWGGPDPGLAEVAAKHGIGLVCAHAGGVTPRTRPHRIAYDDVVADVISHTLRLAERAVRAGVREDAILIDPAHDFGKNTWHSLEVGRRLSEMVATGWPVLVAVSNKDFVGEVLGGLPVAERHAGSLATLAVSAWQGARVFRVHDAASARTALAAVERLRRG</sequence>
<dbReference type="PANTHER" id="PTHR20941">
    <property type="entry name" value="FOLATE SYNTHESIS PROTEINS"/>
    <property type="match status" value="1"/>
</dbReference>
<keyword evidence="2" id="KW-0460">Magnesium</keyword>
<dbReference type="PROSITE" id="PS50972">
    <property type="entry name" value="PTERIN_BINDING"/>
    <property type="match status" value="1"/>
</dbReference>
<dbReference type="PANTHER" id="PTHR20941:SF8">
    <property type="entry name" value="INACTIVE DIHYDROPTEROATE SYNTHASE 2"/>
    <property type="match status" value="1"/>
</dbReference>
<accession>A0ABP7HXR6</accession>
<protein>
    <recommendedName>
        <fullName evidence="2">Dihydropteroate synthase</fullName>
        <shortName evidence="2">DHPS</shortName>
        <ecNumber evidence="2">2.5.1.15</ecNumber>
    </recommendedName>
    <alternativeName>
        <fullName evidence="2">Dihydropteroate pyrophosphorylase</fullName>
    </alternativeName>
</protein>
<evidence type="ECO:0000256" key="1">
    <source>
        <dbReference type="ARBA" id="ARBA00009503"/>
    </source>
</evidence>
<keyword evidence="2" id="KW-0289">Folate biosynthesis</keyword>
<dbReference type="PROSITE" id="PS00793">
    <property type="entry name" value="DHPS_2"/>
    <property type="match status" value="1"/>
</dbReference>
<dbReference type="InterPro" id="IPR000489">
    <property type="entry name" value="Pterin-binding_dom"/>
</dbReference>
<keyword evidence="2" id="KW-0479">Metal-binding</keyword>
<comment type="cofactor">
    <cofactor evidence="2">
        <name>Mg(2+)</name>
        <dbReference type="ChEBI" id="CHEBI:18420"/>
    </cofactor>
</comment>
<reference evidence="5" key="1">
    <citation type="journal article" date="2019" name="Int. J. Syst. Evol. Microbiol.">
        <title>The Global Catalogue of Microorganisms (GCM) 10K type strain sequencing project: providing services to taxonomists for standard genome sequencing and annotation.</title>
        <authorList>
            <consortium name="The Broad Institute Genomics Platform"/>
            <consortium name="The Broad Institute Genome Sequencing Center for Infectious Disease"/>
            <person name="Wu L."/>
            <person name="Ma J."/>
        </authorList>
    </citation>
    <scope>NUCLEOTIDE SEQUENCE [LARGE SCALE GENOMIC DNA]</scope>
    <source>
        <strain evidence="5">JCM 16908</strain>
    </source>
</reference>
<gene>
    <name evidence="4" type="primary">folP_2</name>
    <name evidence="4" type="ORF">GCM10022226_25120</name>
</gene>
<evidence type="ECO:0000259" key="3">
    <source>
        <dbReference type="PROSITE" id="PS50972"/>
    </source>
</evidence>
<dbReference type="Proteomes" id="UP001500888">
    <property type="component" value="Unassembled WGS sequence"/>
</dbReference>
<evidence type="ECO:0000256" key="2">
    <source>
        <dbReference type="RuleBase" id="RU361205"/>
    </source>
</evidence>
<evidence type="ECO:0000313" key="5">
    <source>
        <dbReference type="Proteomes" id="UP001500888"/>
    </source>
</evidence>
<comment type="similarity">
    <text evidence="1 2">Belongs to the DHPS family.</text>
</comment>
<keyword evidence="5" id="KW-1185">Reference proteome</keyword>
<keyword evidence="2" id="KW-0808">Transferase</keyword>
<dbReference type="EMBL" id="BAAAZR010000004">
    <property type="protein sequence ID" value="GAA3804268.1"/>
    <property type="molecule type" value="Genomic_DNA"/>
</dbReference>
<dbReference type="InterPro" id="IPR006390">
    <property type="entry name" value="DHP_synth_dom"/>
</dbReference>
<dbReference type="EC" id="2.5.1.15" evidence="2"/>
<dbReference type="SUPFAM" id="SSF51717">
    <property type="entry name" value="Dihydropteroate synthetase-like"/>
    <property type="match status" value="1"/>
</dbReference>
<dbReference type="CDD" id="cd00739">
    <property type="entry name" value="DHPS"/>
    <property type="match status" value="1"/>
</dbReference>
<comment type="caution">
    <text evidence="4">The sequence shown here is derived from an EMBL/GenBank/DDBJ whole genome shotgun (WGS) entry which is preliminary data.</text>
</comment>
<dbReference type="NCBIfam" id="TIGR01496">
    <property type="entry name" value="DHPS"/>
    <property type="match status" value="1"/>
</dbReference>
<dbReference type="PROSITE" id="PS00792">
    <property type="entry name" value="DHPS_1"/>
    <property type="match status" value="1"/>
</dbReference>
<evidence type="ECO:0000313" key="4">
    <source>
        <dbReference type="EMBL" id="GAA3804268.1"/>
    </source>
</evidence>
<dbReference type="Pfam" id="PF00809">
    <property type="entry name" value="Pterin_bind"/>
    <property type="match status" value="1"/>
</dbReference>
<proteinExistence type="inferred from homology"/>
<organism evidence="4 5">
    <name type="scientific">Sphaerisporangium flaviroseum</name>
    <dbReference type="NCBI Taxonomy" id="509199"/>
    <lineage>
        <taxon>Bacteria</taxon>
        <taxon>Bacillati</taxon>
        <taxon>Actinomycetota</taxon>
        <taxon>Actinomycetes</taxon>
        <taxon>Streptosporangiales</taxon>
        <taxon>Streptosporangiaceae</taxon>
        <taxon>Sphaerisporangium</taxon>
    </lineage>
</organism>
<dbReference type="RefSeq" id="WP_344938154.1">
    <property type="nucleotide sequence ID" value="NZ_BAAAZR010000004.1"/>
</dbReference>
<feature type="domain" description="Pterin-binding" evidence="3">
    <location>
        <begin position="16"/>
        <end position="270"/>
    </location>
</feature>
<comment type="function">
    <text evidence="2">Catalyzes the condensation of para-aminobenzoate (pABA) with 6-hydroxymethyl-7,8-dihydropterin diphosphate (DHPt-PP) to form 7,8-dihydropteroate (H2Pte), the immediate precursor of folate derivatives.</text>
</comment>
<dbReference type="Gene3D" id="3.20.20.20">
    <property type="entry name" value="Dihydropteroate synthase-like"/>
    <property type="match status" value="1"/>
</dbReference>